<gene>
    <name evidence="2" type="ORF">LT679_01880</name>
</gene>
<organism evidence="2 3">
    <name type="scientific">Mucilaginibacter roseus</name>
    <dbReference type="NCBI Taxonomy" id="1528868"/>
    <lineage>
        <taxon>Bacteria</taxon>
        <taxon>Pseudomonadati</taxon>
        <taxon>Bacteroidota</taxon>
        <taxon>Sphingobacteriia</taxon>
        <taxon>Sphingobacteriales</taxon>
        <taxon>Sphingobacteriaceae</taxon>
        <taxon>Mucilaginibacter</taxon>
    </lineage>
</organism>
<accession>A0ABS8TZU3</accession>
<name>A0ABS8TZU3_9SPHI</name>
<dbReference type="RefSeq" id="WP_232175214.1">
    <property type="nucleotide sequence ID" value="NZ_JAJPWV010000001.1"/>
</dbReference>
<evidence type="ECO:0000256" key="1">
    <source>
        <dbReference type="SAM" id="SignalP"/>
    </source>
</evidence>
<comment type="caution">
    <text evidence="2">The sequence shown here is derived from an EMBL/GenBank/DDBJ whole genome shotgun (WGS) entry which is preliminary data.</text>
</comment>
<proteinExistence type="predicted"/>
<protein>
    <recommendedName>
        <fullName evidence="4">TerB family tellurite resistance protein</fullName>
    </recommendedName>
</protein>
<evidence type="ECO:0000313" key="2">
    <source>
        <dbReference type="EMBL" id="MCD8739338.1"/>
    </source>
</evidence>
<dbReference type="EMBL" id="JAJPWV010000001">
    <property type="protein sequence ID" value="MCD8739338.1"/>
    <property type="molecule type" value="Genomic_DNA"/>
</dbReference>
<evidence type="ECO:0008006" key="4">
    <source>
        <dbReference type="Google" id="ProtNLM"/>
    </source>
</evidence>
<feature type="chain" id="PRO_5045994492" description="TerB family tellurite resistance protein" evidence="1">
    <location>
        <begin position="20"/>
        <end position="209"/>
    </location>
</feature>
<dbReference type="Proteomes" id="UP001199919">
    <property type="component" value="Unassembled WGS sequence"/>
</dbReference>
<keyword evidence="1" id="KW-0732">Signal</keyword>
<evidence type="ECO:0000313" key="3">
    <source>
        <dbReference type="Proteomes" id="UP001199919"/>
    </source>
</evidence>
<feature type="signal peptide" evidence="1">
    <location>
        <begin position="1"/>
        <end position="19"/>
    </location>
</feature>
<reference evidence="2 3" key="1">
    <citation type="submission" date="2021-12" db="EMBL/GenBank/DDBJ databases">
        <title>Mucilaginibacter roseus genome.</title>
        <authorList>
            <person name="Ferreira J.R."/>
            <person name="Newman J.D."/>
        </authorList>
    </citation>
    <scope>NUCLEOTIDE SEQUENCE [LARGE SCALE GENOMIC DNA]</scope>
    <source>
        <strain evidence="2 3">LMG 28454</strain>
    </source>
</reference>
<sequence>MACIKLTILALLLGGSASAQTFAEWFSQKKTQKKYLMQQIAALQMYSGYLSKGYKIAKGGLGNIGGYIGDEFMYHGNYYTHLKTVNALVKSNPQVKQILRWQQDIIHQATAIKRQDGLTAKEQVYLGKVTKSLLTDCDARLNDLETVITNNKAEMSDEERIRQIALICKAMEDNYKFVTSFNIQVKLYVRNKALEKKDANLLTQLYENH</sequence>
<keyword evidence="3" id="KW-1185">Reference proteome</keyword>